<organism evidence="1 2">
    <name type="scientific">Trichoderma aggressivum f. europaeum</name>
    <dbReference type="NCBI Taxonomy" id="173218"/>
    <lineage>
        <taxon>Eukaryota</taxon>
        <taxon>Fungi</taxon>
        <taxon>Dikarya</taxon>
        <taxon>Ascomycota</taxon>
        <taxon>Pezizomycotina</taxon>
        <taxon>Sordariomycetes</taxon>
        <taxon>Hypocreomycetidae</taxon>
        <taxon>Hypocreales</taxon>
        <taxon>Hypocreaceae</taxon>
        <taxon>Trichoderma</taxon>
    </lineage>
</organism>
<dbReference type="GeneID" id="87919167"/>
<proteinExistence type="predicted"/>
<protein>
    <submittedName>
        <fullName evidence="1">Uncharacterized protein</fullName>
    </submittedName>
</protein>
<dbReference type="AlphaFoldDB" id="A0AAE1IDG0"/>
<name>A0AAE1IDG0_9HYPO</name>
<accession>A0AAE1IDG0</accession>
<evidence type="ECO:0000313" key="2">
    <source>
        <dbReference type="Proteomes" id="UP001273209"/>
    </source>
</evidence>
<gene>
    <name evidence="1" type="ORF">Triagg1_4817</name>
</gene>
<dbReference type="RefSeq" id="XP_062756397.1">
    <property type="nucleotide sequence ID" value="XM_062899262.1"/>
</dbReference>
<comment type="caution">
    <text evidence="1">The sequence shown here is derived from an EMBL/GenBank/DDBJ whole genome shotgun (WGS) entry which is preliminary data.</text>
</comment>
<dbReference type="EMBL" id="JAWRVG010000015">
    <property type="protein sequence ID" value="KAK4075153.1"/>
    <property type="molecule type" value="Genomic_DNA"/>
</dbReference>
<keyword evidence="2" id="KW-1185">Reference proteome</keyword>
<evidence type="ECO:0000313" key="1">
    <source>
        <dbReference type="EMBL" id="KAK4075153.1"/>
    </source>
</evidence>
<sequence length="105" mass="11264">MGGIARRYEYKYNCKYNCKYKADKDHGDTEHRGAAFSFGAPKVWTRPTKTQRGTVTSCGSATRALVGPGAPVRGRYGGLTGGGGLEGLRGTVALVFFPAASLWRC</sequence>
<dbReference type="Proteomes" id="UP001273209">
    <property type="component" value="Unassembled WGS sequence"/>
</dbReference>
<reference evidence="1" key="1">
    <citation type="submission" date="2023-11" db="EMBL/GenBank/DDBJ databases">
        <title>The genome sequences of three competitors of mushroom-forming fungi.</title>
        <authorList>
            <person name="Beijen E."/>
            <person name="Ohm R.A."/>
        </authorList>
    </citation>
    <scope>NUCLEOTIDE SEQUENCE</scope>
    <source>
        <strain evidence="1">CBS 100526</strain>
    </source>
</reference>